<protein>
    <submittedName>
        <fullName evidence="5">DUF4352 domain-containing protein</fullName>
    </submittedName>
</protein>
<dbReference type="Proteomes" id="UP001519654">
    <property type="component" value="Unassembled WGS sequence"/>
</dbReference>
<feature type="compositionally biased region" description="Basic and acidic residues" evidence="2">
    <location>
        <begin position="34"/>
        <end position="46"/>
    </location>
</feature>
<evidence type="ECO:0000313" key="5">
    <source>
        <dbReference type="EMBL" id="MBU2664920.1"/>
    </source>
</evidence>
<keyword evidence="3" id="KW-0472">Membrane</keyword>
<feature type="compositionally biased region" description="Basic and acidic residues" evidence="2">
    <location>
        <begin position="11"/>
        <end position="27"/>
    </location>
</feature>
<proteinExistence type="predicted"/>
<feature type="region of interest" description="Disordered" evidence="2">
    <location>
        <begin position="1"/>
        <end position="74"/>
    </location>
</feature>
<dbReference type="Gene3D" id="2.60.40.1240">
    <property type="match status" value="1"/>
</dbReference>
<keyword evidence="6" id="KW-1185">Reference proteome</keyword>
<evidence type="ECO:0000256" key="1">
    <source>
        <dbReference type="ARBA" id="ARBA00022729"/>
    </source>
</evidence>
<feature type="transmembrane region" description="Helical" evidence="3">
    <location>
        <begin position="83"/>
        <end position="103"/>
    </location>
</feature>
<sequence>MSPDRPTAPGRAHDERTVQFARVRDGSRTNAEQQRAEQNAHDERTVQHAQVRGGSRTNAQHERAEQNAQRIAHPAPRRSLNPVLASVFALVAVVALFLAGIAAESYRHGGPAGPVEAQAGAKPAAPKKKATPSHAPEPGVGDKVRDGKFEFVVSKVDCSKNTVGLEHFERTATGRYCVVSLSARNFSSEPKYFVGHAQKAIGADGTEYGNDELASIYANRATRTFLQKLDPGERVTGKLVFDVPKTAKLTTLVLHDSLLSGGVTVKLR</sequence>
<keyword evidence="3" id="KW-1133">Transmembrane helix</keyword>
<feature type="region of interest" description="Disordered" evidence="2">
    <location>
        <begin position="111"/>
        <end position="143"/>
    </location>
</feature>
<accession>A0ABS5YSB7</accession>
<reference evidence="5 6" key="1">
    <citation type="submission" date="2021-06" db="EMBL/GenBank/DDBJ databases">
        <title>Actinoplanes lichenicola sp. nov., and Actinoplanes ovalisporus sp. nov., isolated from lichen in Thailand.</title>
        <authorList>
            <person name="Saeng-In P."/>
            <person name="Kanchanasin P."/>
            <person name="Yuki M."/>
            <person name="Kudo T."/>
            <person name="Ohkuma M."/>
            <person name="Phongsopitanun W."/>
            <person name="Tanasupawat S."/>
        </authorList>
    </citation>
    <scope>NUCLEOTIDE SEQUENCE [LARGE SCALE GENOMIC DNA]</scope>
    <source>
        <strain evidence="5 6">NBRC 110975</strain>
    </source>
</reference>
<dbReference type="EMBL" id="JAHKKG010000005">
    <property type="protein sequence ID" value="MBU2664920.1"/>
    <property type="molecule type" value="Genomic_DNA"/>
</dbReference>
<dbReference type="Pfam" id="PF11611">
    <property type="entry name" value="DUF4352"/>
    <property type="match status" value="1"/>
</dbReference>
<evidence type="ECO:0000256" key="2">
    <source>
        <dbReference type="SAM" id="MobiDB-lite"/>
    </source>
</evidence>
<evidence type="ECO:0000259" key="4">
    <source>
        <dbReference type="Pfam" id="PF11611"/>
    </source>
</evidence>
<evidence type="ECO:0000313" key="6">
    <source>
        <dbReference type="Proteomes" id="UP001519654"/>
    </source>
</evidence>
<dbReference type="InterPro" id="IPR029050">
    <property type="entry name" value="Immunoprotect_excell_Ig-like"/>
</dbReference>
<dbReference type="InterPro" id="IPR029051">
    <property type="entry name" value="DUF4352"/>
</dbReference>
<comment type="caution">
    <text evidence="5">The sequence shown here is derived from an EMBL/GenBank/DDBJ whole genome shotgun (WGS) entry which is preliminary data.</text>
</comment>
<keyword evidence="1" id="KW-0732">Signal</keyword>
<feature type="domain" description="DUF4352" evidence="4">
    <location>
        <begin position="139"/>
        <end position="262"/>
    </location>
</feature>
<organism evidence="5 6">
    <name type="scientific">Paractinoplanes bogorensis</name>
    <dbReference type="NCBI Taxonomy" id="1610840"/>
    <lineage>
        <taxon>Bacteria</taxon>
        <taxon>Bacillati</taxon>
        <taxon>Actinomycetota</taxon>
        <taxon>Actinomycetes</taxon>
        <taxon>Micromonosporales</taxon>
        <taxon>Micromonosporaceae</taxon>
        <taxon>Paractinoplanes</taxon>
    </lineage>
</organism>
<gene>
    <name evidence="5" type="ORF">KOI35_15565</name>
</gene>
<evidence type="ECO:0000256" key="3">
    <source>
        <dbReference type="SAM" id="Phobius"/>
    </source>
</evidence>
<keyword evidence="3" id="KW-0812">Transmembrane</keyword>
<name>A0ABS5YSB7_9ACTN</name>